<protein>
    <submittedName>
        <fullName evidence="1">8830_t:CDS:1</fullName>
    </submittedName>
</protein>
<sequence length="141" mass="15967">GIALYDFDAQGDDEISIREGDKVWVVDDVSSNEWWRCRKGDEEGMVPSSYINIPNEDDNADQDAVEERREESERKRKELEKQLSEENKRKQESESPPQPPALPSRPPAKSKSSSDEAAIKKIQTPTNRILPDSPAQAQSKD</sequence>
<gene>
    <name evidence="1" type="ORF">SPELUC_LOCUS16221</name>
</gene>
<proteinExistence type="predicted"/>
<dbReference type="EMBL" id="CAJVPW010058687">
    <property type="protein sequence ID" value="CAG8778427.1"/>
    <property type="molecule type" value="Genomic_DNA"/>
</dbReference>
<accession>A0ACA9R698</accession>
<comment type="caution">
    <text evidence="1">The sequence shown here is derived from an EMBL/GenBank/DDBJ whole genome shotgun (WGS) entry which is preliminary data.</text>
</comment>
<organism evidence="1 2">
    <name type="scientific">Cetraspora pellucida</name>
    <dbReference type="NCBI Taxonomy" id="1433469"/>
    <lineage>
        <taxon>Eukaryota</taxon>
        <taxon>Fungi</taxon>
        <taxon>Fungi incertae sedis</taxon>
        <taxon>Mucoromycota</taxon>
        <taxon>Glomeromycotina</taxon>
        <taxon>Glomeromycetes</taxon>
        <taxon>Diversisporales</taxon>
        <taxon>Gigasporaceae</taxon>
        <taxon>Cetraspora</taxon>
    </lineage>
</organism>
<evidence type="ECO:0000313" key="2">
    <source>
        <dbReference type="Proteomes" id="UP000789366"/>
    </source>
</evidence>
<evidence type="ECO:0000313" key="1">
    <source>
        <dbReference type="EMBL" id="CAG8778427.1"/>
    </source>
</evidence>
<feature type="non-terminal residue" evidence="1">
    <location>
        <position position="1"/>
    </location>
</feature>
<keyword evidence="2" id="KW-1185">Reference proteome</keyword>
<reference evidence="1" key="1">
    <citation type="submission" date="2021-06" db="EMBL/GenBank/DDBJ databases">
        <authorList>
            <person name="Kallberg Y."/>
            <person name="Tangrot J."/>
            <person name="Rosling A."/>
        </authorList>
    </citation>
    <scope>NUCLEOTIDE SEQUENCE</scope>
    <source>
        <strain evidence="1">28 12/20/2015</strain>
    </source>
</reference>
<dbReference type="Proteomes" id="UP000789366">
    <property type="component" value="Unassembled WGS sequence"/>
</dbReference>
<name>A0ACA9R698_9GLOM</name>
<feature type="non-terminal residue" evidence="1">
    <location>
        <position position="141"/>
    </location>
</feature>